<evidence type="ECO:0000313" key="1">
    <source>
        <dbReference type="EMBL" id="TBU56089.1"/>
    </source>
</evidence>
<keyword evidence="2" id="KW-1185">Reference proteome</keyword>
<reference evidence="1 2" key="1">
    <citation type="submission" date="2019-01" db="EMBL/GenBank/DDBJ databases">
        <title>Draft genome sequences of three monokaryotic isolates of the white-rot basidiomycete fungus Dichomitus squalens.</title>
        <authorList>
            <consortium name="DOE Joint Genome Institute"/>
            <person name="Lopez S.C."/>
            <person name="Andreopoulos B."/>
            <person name="Pangilinan J."/>
            <person name="Lipzen A."/>
            <person name="Riley R."/>
            <person name="Ahrendt S."/>
            <person name="Ng V."/>
            <person name="Barry K."/>
            <person name="Daum C."/>
            <person name="Grigoriev I.V."/>
            <person name="Hilden K.S."/>
            <person name="Makela M.R."/>
            <person name="de Vries R.P."/>
        </authorList>
    </citation>
    <scope>NUCLEOTIDE SEQUENCE [LARGE SCALE GENOMIC DNA]</scope>
    <source>
        <strain evidence="1 2">CBS 464.89</strain>
    </source>
</reference>
<sequence length="64" mass="7221">MMRYNAFESVQCPTPDISGVGRSRRDGARHLPVESGIVISKSQMICTFTCELPRFHDTIGRSDY</sequence>
<dbReference type="EMBL" id="ML145157">
    <property type="protein sequence ID" value="TBU56089.1"/>
    <property type="molecule type" value="Genomic_DNA"/>
</dbReference>
<accession>A0A4Q9PP35</accession>
<organism evidence="1 2">
    <name type="scientific">Dichomitus squalens</name>
    <dbReference type="NCBI Taxonomy" id="114155"/>
    <lineage>
        <taxon>Eukaryota</taxon>
        <taxon>Fungi</taxon>
        <taxon>Dikarya</taxon>
        <taxon>Basidiomycota</taxon>
        <taxon>Agaricomycotina</taxon>
        <taxon>Agaricomycetes</taxon>
        <taxon>Polyporales</taxon>
        <taxon>Polyporaceae</taxon>
        <taxon>Dichomitus</taxon>
    </lineage>
</organism>
<proteinExistence type="predicted"/>
<gene>
    <name evidence="1" type="ORF">BD310DRAFT_932105</name>
</gene>
<protein>
    <submittedName>
        <fullName evidence="1">Uncharacterized protein</fullName>
    </submittedName>
</protein>
<dbReference type="Proteomes" id="UP000292082">
    <property type="component" value="Unassembled WGS sequence"/>
</dbReference>
<dbReference type="AlphaFoldDB" id="A0A4Q9PP35"/>
<evidence type="ECO:0000313" key="2">
    <source>
        <dbReference type="Proteomes" id="UP000292082"/>
    </source>
</evidence>
<name>A0A4Q9PP35_9APHY</name>